<protein>
    <submittedName>
        <fullName evidence="2">Uncharacterized protein</fullName>
    </submittedName>
</protein>
<feature type="compositionally biased region" description="Basic and acidic residues" evidence="1">
    <location>
        <begin position="156"/>
        <end position="169"/>
    </location>
</feature>
<reference evidence="2" key="2">
    <citation type="submission" date="2022-01" db="EMBL/GenBank/DDBJ databases">
        <authorList>
            <person name="Yamashiro T."/>
            <person name="Shiraishi A."/>
            <person name="Satake H."/>
            <person name="Nakayama K."/>
        </authorList>
    </citation>
    <scope>NUCLEOTIDE SEQUENCE</scope>
</reference>
<dbReference type="EMBL" id="BQNB010012507">
    <property type="protein sequence ID" value="GJT04420.1"/>
    <property type="molecule type" value="Genomic_DNA"/>
</dbReference>
<evidence type="ECO:0000313" key="2">
    <source>
        <dbReference type="EMBL" id="GJT04420.1"/>
    </source>
</evidence>
<evidence type="ECO:0000256" key="1">
    <source>
        <dbReference type="SAM" id="MobiDB-lite"/>
    </source>
</evidence>
<keyword evidence="3" id="KW-1185">Reference proteome</keyword>
<evidence type="ECO:0000313" key="3">
    <source>
        <dbReference type="Proteomes" id="UP001151760"/>
    </source>
</evidence>
<feature type="compositionally biased region" description="Basic and acidic residues" evidence="1">
    <location>
        <begin position="185"/>
        <end position="201"/>
    </location>
</feature>
<dbReference type="PANTHER" id="PTHR40836">
    <property type="entry name" value="RB1-INDUCIBLE COILED-COIL PROTEIN"/>
    <property type="match status" value="1"/>
</dbReference>
<dbReference type="Proteomes" id="UP001151760">
    <property type="component" value="Unassembled WGS sequence"/>
</dbReference>
<proteinExistence type="predicted"/>
<organism evidence="2 3">
    <name type="scientific">Tanacetum coccineum</name>
    <dbReference type="NCBI Taxonomy" id="301880"/>
    <lineage>
        <taxon>Eukaryota</taxon>
        <taxon>Viridiplantae</taxon>
        <taxon>Streptophyta</taxon>
        <taxon>Embryophyta</taxon>
        <taxon>Tracheophyta</taxon>
        <taxon>Spermatophyta</taxon>
        <taxon>Magnoliopsida</taxon>
        <taxon>eudicotyledons</taxon>
        <taxon>Gunneridae</taxon>
        <taxon>Pentapetalae</taxon>
        <taxon>asterids</taxon>
        <taxon>campanulids</taxon>
        <taxon>Asterales</taxon>
        <taxon>Asteraceae</taxon>
        <taxon>Asteroideae</taxon>
        <taxon>Anthemideae</taxon>
        <taxon>Anthemidinae</taxon>
        <taxon>Tanacetum</taxon>
    </lineage>
</organism>
<feature type="region of interest" description="Disordered" evidence="1">
    <location>
        <begin position="124"/>
        <end position="201"/>
    </location>
</feature>
<sequence length="201" mass="22382">MGVLSTLLTPPTHISKVCGKTIGKLARPPCGNTLLDQVWDMLYAYLHPPVDNSFYFFDMMVTRDLHSMPWSELVNDDIDALAKEVESIAHSFSAFASSSKCPLNAASSTSNCWYSFRDDNKTRTRWGPDPQTRIDWGIPELTGDGDGDGESPNYETGDRDNINPRRKIPESPWGSPIPVRDGDEDVNRFPDGDGDDVEKRG</sequence>
<accession>A0ABQ5AP28</accession>
<gene>
    <name evidence="2" type="ORF">Tco_0838882</name>
</gene>
<name>A0ABQ5AP28_9ASTR</name>
<dbReference type="PANTHER" id="PTHR40836:SF4">
    <property type="entry name" value="RB1-INDUCIBLE COILED-COIL PROTEIN"/>
    <property type="match status" value="1"/>
</dbReference>
<comment type="caution">
    <text evidence="2">The sequence shown here is derived from an EMBL/GenBank/DDBJ whole genome shotgun (WGS) entry which is preliminary data.</text>
</comment>
<reference evidence="2" key="1">
    <citation type="journal article" date="2022" name="Int. J. Mol. Sci.">
        <title>Draft Genome of Tanacetum Coccineum: Genomic Comparison of Closely Related Tanacetum-Family Plants.</title>
        <authorList>
            <person name="Yamashiro T."/>
            <person name="Shiraishi A."/>
            <person name="Nakayama K."/>
            <person name="Satake H."/>
        </authorList>
    </citation>
    <scope>NUCLEOTIDE SEQUENCE</scope>
</reference>